<name>F0WBU9_9STRA</name>
<evidence type="ECO:0000256" key="4">
    <source>
        <dbReference type="ARBA" id="ARBA00022517"/>
    </source>
</evidence>
<evidence type="ECO:0000256" key="2">
    <source>
        <dbReference type="ARBA" id="ARBA00004496"/>
    </source>
</evidence>
<dbReference type="GO" id="GO:0008270">
    <property type="term" value="F:zinc ion binding"/>
    <property type="evidence" value="ECO:0007669"/>
    <property type="project" value="UniProtKB-KW"/>
</dbReference>
<evidence type="ECO:0000313" key="13">
    <source>
        <dbReference type="EMBL" id="CCA18626.1"/>
    </source>
</evidence>
<gene>
    <name evidence="13" type="primary">AlNc14C53G4140</name>
    <name evidence="13" type="ORF">ALNC14_047690</name>
</gene>
<feature type="compositionally biased region" description="Basic and acidic residues" evidence="11">
    <location>
        <begin position="103"/>
        <end position="115"/>
    </location>
</feature>
<proteinExistence type="inferred from homology"/>
<keyword evidence="3" id="KW-0963">Cytoplasm</keyword>
<evidence type="ECO:0000256" key="3">
    <source>
        <dbReference type="ARBA" id="ARBA00022490"/>
    </source>
</evidence>
<comment type="similarity">
    <text evidence="9">Belongs to the ZNF593/BUD20 C2H2-type zinc-finger protein family.</text>
</comment>
<dbReference type="GO" id="GO:0042254">
    <property type="term" value="P:ribosome biogenesis"/>
    <property type="evidence" value="ECO:0007669"/>
    <property type="project" value="UniProtKB-KW"/>
</dbReference>
<feature type="region of interest" description="Disordered" evidence="11">
    <location>
        <begin position="1"/>
        <end position="38"/>
    </location>
</feature>
<dbReference type="AlphaFoldDB" id="F0WBU9"/>
<keyword evidence="8" id="KW-0539">Nucleus</keyword>
<keyword evidence="4" id="KW-0690">Ribosome biogenesis</keyword>
<dbReference type="GO" id="GO:0005737">
    <property type="term" value="C:cytoplasm"/>
    <property type="evidence" value="ECO:0007669"/>
    <property type="project" value="UniProtKB-SubCell"/>
</dbReference>
<accession>F0WBU9</accession>
<dbReference type="GO" id="GO:0005634">
    <property type="term" value="C:nucleus"/>
    <property type="evidence" value="ECO:0007669"/>
    <property type="project" value="UniProtKB-SubCell"/>
</dbReference>
<dbReference type="Gene3D" id="3.30.160.60">
    <property type="entry name" value="Classic Zinc Finger"/>
    <property type="match status" value="1"/>
</dbReference>
<dbReference type="GO" id="GO:0043021">
    <property type="term" value="F:ribonucleoprotein complex binding"/>
    <property type="evidence" value="ECO:0007669"/>
    <property type="project" value="UniProtKB-ARBA"/>
</dbReference>
<organism evidence="13">
    <name type="scientific">Albugo laibachii Nc14</name>
    <dbReference type="NCBI Taxonomy" id="890382"/>
    <lineage>
        <taxon>Eukaryota</taxon>
        <taxon>Sar</taxon>
        <taxon>Stramenopiles</taxon>
        <taxon>Oomycota</taxon>
        <taxon>Peronosporomycetes</taxon>
        <taxon>Albuginales</taxon>
        <taxon>Albuginaceae</taxon>
        <taxon>Albugo</taxon>
    </lineage>
</organism>
<dbReference type="PROSITE" id="PS00028">
    <property type="entry name" value="ZINC_FINGER_C2H2_1"/>
    <property type="match status" value="1"/>
</dbReference>
<dbReference type="Pfam" id="PF12171">
    <property type="entry name" value="zf-C2H2_jaz"/>
    <property type="match status" value="1"/>
</dbReference>
<dbReference type="PROSITE" id="PS50157">
    <property type="entry name" value="ZINC_FINGER_C2H2_2"/>
    <property type="match status" value="1"/>
</dbReference>
<dbReference type="SUPFAM" id="SSF57667">
    <property type="entry name" value="beta-beta-alpha zinc fingers"/>
    <property type="match status" value="1"/>
</dbReference>
<feature type="compositionally biased region" description="Basic and acidic residues" evidence="11">
    <location>
        <begin position="29"/>
        <end position="38"/>
    </location>
</feature>
<dbReference type="InterPro" id="IPR051879">
    <property type="entry name" value="C2H2-ZF_Maturation_Protein"/>
</dbReference>
<dbReference type="InterPro" id="IPR022755">
    <property type="entry name" value="Znf_C2H2_jaz"/>
</dbReference>
<reference evidence="13" key="1">
    <citation type="journal article" date="2011" name="PLoS Biol.">
        <title>Gene gain and loss during evolution of obligate parasitism in the white rust pathogen of Arabidopsis thaliana.</title>
        <authorList>
            <person name="Kemen E."/>
            <person name="Gardiner A."/>
            <person name="Schultz-Larsen T."/>
            <person name="Kemen A.C."/>
            <person name="Balmuth A.L."/>
            <person name="Robert-Seilaniantz A."/>
            <person name="Bailey K."/>
            <person name="Holub E."/>
            <person name="Studholme D.J."/>
            <person name="Maclean D."/>
            <person name="Jones J.D."/>
        </authorList>
    </citation>
    <scope>NUCLEOTIDE SEQUENCE</scope>
</reference>
<dbReference type="InterPro" id="IPR036236">
    <property type="entry name" value="Znf_C2H2_sf"/>
</dbReference>
<keyword evidence="6 10" id="KW-0863">Zinc-finger</keyword>
<evidence type="ECO:0000259" key="12">
    <source>
        <dbReference type="PROSITE" id="PS50157"/>
    </source>
</evidence>
<keyword evidence="7" id="KW-0862">Zinc</keyword>
<evidence type="ECO:0000256" key="8">
    <source>
        <dbReference type="ARBA" id="ARBA00023242"/>
    </source>
</evidence>
<feature type="domain" description="C2H2-type" evidence="12">
    <location>
        <begin position="62"/>
        <end position="91"/>
    </location>
</feature>
<evidence type="ECO:0000256" key="5">
    <source>
        <dbReference type="ARBA" id="ARBA00022723"/>
    </source>
</evidence>
<evidence type="ECO:0000256" key="7">
    <source>
        <dbReference type="ARBA" id="ARBA00022833"/>
    </source>
</evidence>
<protein>
    <submittedName>
        <fullName evidence="13">Uncharacterized protein AlNc14C53G4140</fullName>
    </submittedName>
</protein>
<keyword evidence="5" id="KW-0479">Metal-binding</keyword>
<comment type="subcellular location">
    <subcellularLocation>
        <location evidence="2">Cytoplasm</location>
    </subcellularLocation>
    <subcellularLocation>
        <location evidence="1">Nucleus</location>
    </subcellularLocation>
</comment>
<evidence type="ECO:0000256" key="6">
    <source>
        <dbReference type="ARBA" id="ARBA00022771"/>
    </source>
</evidence>
<evidence type="ECO:0000256" key="9">
    <source>
        <dbReference type="ARBA" id="ARBA00038064"/>
    </source>
</evidence>
<feature type="compositionally biased region" description="Basic residues" evidence="11">
    <location>
        <begin position="7"/>
        <end position="28"/>
    </location>
</feature>
<dbReference type="InterPro" id="IPR013087">
    <property type="entry name" value="Znf_C2H2_type"/>
</dbReference>
<evidence type="ECO:0000256" key="1">
    <source>
        <dbReference type="ARBA" id="ARBA00004123"/>
    </source>
</evidence>
<dbReference type="EMBL" id="FR824098">
    <property type="protein sequence ID" value="CCA18626.1"/>
    <property type="molecule type" value="Genomic_DNA"/>
</dbReference>
<feature type="region of interest" description="Disordered" evidence="11">
    <location>
        <begin position="103"/>
        <end position="127"/>
    </location>
</feature>
<evidence type="ECO:0000256" key="10">
    <source>
        <dbReference type="PROSITE-ProRule" id="PRU00042"/>
    </source>
</evidence>
<sequence>MGGPTSRKPRSRAKVKGYKKSHSTKRRHRDVDQIQDDLKLETQQKKPLKFEIDEDLPGLGQYYCTPCARHFIDASTRELHIRTKVHKRRLKDVLQEQYTQREADLGAGKTREQYEAARPTETVDMTM</sequence>
<dbReference type="PANTHER" id="PTHR46095">
    <property type="entry name" value="ZINC FINGER PROTEIN 593"/>
    <property type="match status" value="1"/>
</dbReference>
<dbReference type="FunFam" id="3.30.160.60:FF:000299">
    <property type="entry name" value="Zinc finger protein 593"/>
    <property type="match status" value="1"/>
</dbReference>
<dbReference type="PANTHER" id="PTHR46095:SF1">
    <property type="entry name" value="ZINC FINGER PROTEIN 593"/>
    <property type="match status" value="1"/>
</dbReference>
<evidence type="ECO:0000256" key="11">
    <source>
        <dbReference type="SAM" id="MobiDB-lite"/>
    </source>
</evidence>
<reference evidence="13" key="2">
    <citation type="submission" date="2011-02" db="EMBL/GenBank/DDBJ databases">
        <authorList>
            <person name="MacLean D."/>
        </authorList>
    </citation>
    <scope>NUCLEOTIDE SEQUENCE</scope>
</reference>
<dbReference type="HOGENOM" id="CLU_117291_2_2_1"/>